<evidence type="ECO:0000313" key="1">
    <source>
        <dbReference type="EMBL" id="GAM37879.1"/>
    </source>
</evidence>
<protein>
    <submittedName>
        <fullName evidence="1">Uncharacterized protein</fullName>
    </submittedName>
</protein>
<sequence length="158" mass="18105">MDQQSLQLREKWLRLTVRMSRRSSDPPLKLEKLENLNAFFVNQANFSWQGGLIGWYGWQYSYKYVDCVSESGNVAIDTITYIMILRFSAPVAGQWSAAQVCNKTGEMLQGQGCEEVRAVGFGNASLEMVPRREDVPSSNLRVFGMLPPELSCFYTEWW</sequence>
<dbReference type="Proteomes" id="UP000053095">
    <property type="component" value="Unassembled WGS sequence"/>
</dbReference>
<reference evidence="2" key="1">
    <citation type="journal article" date="2015" name="Genome Announc.">
        <title>Draft genome sequence of Talaromyces cellulolyticus strain Y-94, a source of lignocellulosic biomass-degrading enzymes.</title>
        <authorList>
            <person name="Fujii T."/>
            <person name="Koike H."/>
            <person name="Sawayama S."/>
            <person name="Yano S."/>
            <person name="Inoue H."/>
        </authorList>
    </citation>
    <scope>NUCLEOTIDE SEQUENCE [LARGE SCALE GENOMIC DNA]</scope>
    <source>
        <strain evidence="2">Y-94</strain>
    </source>
</reference>
<name>A0A6V8HAD7_TALPI</name>
<keyword evidence="2" id="KW-1185">Reference proteome</keyword>
<dbReference type="EMBL" id="DF933829">
    <property type="protein sequence ID" value="GAM37879.1"/>
    <property type="molecule type" value="Genomic_DNA"/>
</dbReference>
<organism evidence="1 2">
    <name type="scientific">Talaromyces pinophilus</name>
    <name type="common">Penicillium pinophilum</name>
    <dbReference type="NCBI Taxonomy" id="128442"/>
    <lineage>
        <taxon>Eukaryota</taxon>
        <taxon>Fungi</taxon>
        <taxon>Dikarya</taxon>
        <taxon>Ascomycota</taxon>
        <taxon>Pezizomycotina</taxon>
        <taxon>Eurotiomycetes</taxon>
        <taxon>Eurotiomycetidae</taxon>
        <taxon>Eurotiales</taxon>
        <taxon>Trichocomaceae</taxon>
        <taxon>Talaromyces</taxon>
        <taxon>Talaromyces sect. Talaromyces</taxon>
    </lineage>
</organism>
<accession>A0A6V8HAD7</accession>
<gene>
    <name evidence="1" type="ORF">TCE0_033f08170</name>
</gene>
<comment type="caution">
    <text evidence="1">The sequence shown here is derived from an EMBL/GenBank/DDBJ whole genome shotgun (WGS) entry which is preliminary data.</text>
</comment>
<evidence type="ECO:0000313" key="2">
    <source>
        <dbReference type="Proteomes" id="UP000053095"/>
    </source>
</evidence>
<proteinExistence type="predicted"/>
<dbReference type="AlphaFoldDB" id="A0A6V8HAD7"/>